<dbReference type="InterPro" id="IPR001387">
    <property type="entry name" value="Cro/C1-type_HTH"/>
</dbReference>
<dbReference type="PROSITE" id="PS50943">
    <property type="entry name" value="HTH_CROC1"/>
    <property type="match status" value="1"/>
</dbReference>
<dbReference type="SMART" id="SM00530">
    <property type="entry name" value="HTH_XRE"/>
    <property type="match status" value="1"/>
</dbReference>
<evidence type="ECO:0000259" key="2">
    <source>
        <dbReference type="PROSITE" id="PS50943"/>
    </source>
</evidence>
<evidence type="ECO:0000256" key="1">
    <source>
        <dbReference type="SAM" id="MobiDB-lite"/>
    </source>
</evidence>
<feature type="compositionally biased region" description="Polar residues" evidence="1">
    <location>
        <begin position="74"/>
        <end position="93"/>
    </location>
</feature>
<accession>A0ABQ5MJD3</accession>
<feature type="domain" description="HTH cro/C1-type" evidence="2">
    <location>
        <begin position="20"/>
        <end position="66"/>
    </location>
</feature>
<evidence type="ECO:0000313" key="4">
    <source>
        <dbReference type="Proteomes" id="UP001143543"/>
    </source>
</evidence>
<keyword evidence="4" id="KW-1185">Reference proteome</keyword>
<dbReference type="Proteomes" id="UP001143543">
    <property type="component" value="Unassembled WGS sequence"/>
</dbReference>
<protein>
    <submittedName>
        <fullName evidence="3">Transcriptional regulator</fullName>
    </submittedName>
</protein>
<dbReference type="EMBL" id="BRVO01000002">
    <property type="protein sequence ID" value="GLB49530.1"/>
    <property type="molecule type" value="Genomic_DNA"/>
</dbReference>
<reference evidence="3" key="1">
    <citation type="submission" date="2022-07" db="EMBL/GenBank/DDBJ databases">
        <title>Taxonomy of Novel Oxalotrophic and Methylotrophic Bacteria.</title>
        <authorList>
            <person name="Sahin N."/>
            <person name="Tani A."/>
        </authorList>
    </citation>
    <scope>NUCLEOTIDE SEQUENCE</scope>
    <source>
        <strain evidence="3">Y10</strain>
    </source>
</reference>
<gene>
    <name evidence="3" type="ORF">Y10_18980</name>
</gene>
<dbReference type="CDD" id="cd00093">
    <property type="entry name" value="HTH_XRE"/>
    <property type="match status" value="1"/>
</dbReference>
<proteinExistence type="predicted"/>
<organism evidence="3 4">
    <name type="scientific">Neptunitalea lumnitzerae</name>
    <dbReference type="NCBI Taxonomy" id="2965509"/>
    <lineage>
        <taxon>Bacteria</taxon>
        <taxon>Pseudomonadati</taxon>
        <taxon>Bacteroidota</taxon>
        <taxon>Flavobacteriia</taxon>
        <taxon>Flavobacteriales</taxon>
        <taxon>Flavobacteriaceae</taxon>
        <taxon>Neptunitalea</taxon>
    </lineage>
</organism>
<dbReference type="InterPro" id="IPR010982">
    <property type="entry name" value="Lambda_DNA-bd_dom_sf"/>
</dbReference>
<dbReference type="Pfam" id="PF01381">
    <property type="entry name" value="HTH_3"/>
    <property type="match status" value="1"/>
</dbReference>
<dbReference type="SUPFAM" id="SSF47413">
    <property type="entry name" value="lambda repressor-like DNA-binding domains"/>
    <property type="match status" value="1"/>
</dbReference>
<evidence type="ECO:0000313" key="3">
    <source>
        <dbReference type="EMBL" id="GLB49530.1"/>
    </source>
</evidence>
<comment type="caution">
    <text evidence="3">The sequence shown here is derived from an EMBL/GenBank/DDBJ whole genome shotgun (WGS) entry which is preliminary data.</text>
</comment>
<name>A0ABQ5MJD3_9FLAO</name>
<dbReference type="Gene3D" id="1.10.260.40">
    <property type="entry name" value="lambda repressor-like DNA-binding domains"/>
    <property type="match status" value="1"/>
</dbReference>
<feature type="region of interest" description="Disordered" evidence="1">
    <location>
        <begin position="70"/>
        <end position="110"/>
    </location>
</feature>
<dbReference type="RefSeq" id="WP_281765161.1">
    <property type="nucleotide sequence ID" value="NZ_BRVO01000002.1"/>
</dbReference>
<sequence>MLNIEDFTARLQMLLDYYHLTASAFADSIDVQRSGISHILSGRNKPSLDFILKITSVYKDVPLEWLIHGKGSFPKNSTDKSFSAETNDVKPTQATPPPSVEKSTQNLFDSNEVEYSSKKETLKPILENNEEHLATNKNKTIDRILIFYSDKTFESYTPSS</sequence>